<feature type="transmembrane region" description="Helical" evidence="5">
    <location>
        <begin position="311"/>
        <end position="331"/>
    </location>
</feature>
<accession>A0A7R9LEU0</accession>
<dbReference type="EMBL" id="CAJPVJ010000598">
    <property type="protein sequence ID" value="CAG2162935.1"/>
    <property type="molecule type" value="Genomic_DNA"/>
</dbReference>
<dbReference type="OrthoDB" id="448280at2759"/>
<feature type="transmembrane region" description="Helical" evidence="5">
    <location>
        <begin position="93"/>
        <end position="116"/>
    </location>
</feature>
<dbReference type="InterPro" id="IPR003689">
    <property type="entry name" value="ZIP"/>
</dbReference>
<feature type="transmembrane region" description="Helical" evidence="5">
    <location>
        <begin position="276"/>
        <end position="299"/>
    </location>
</feature>
<keyword evidence="2 5" id="KW-0812">Transmembrane</keyword>
<dbReference type="GO" id="GO:0005385">
    <property type="term" value="F:zinc ion transmembrane transporter activity"/>
    <property type="evidence" value="ECO:0007669"/>
    <property type="project" value="TreeGrafter"/>
</dbReference>
<feature type="transmembrane region" description="Helical" evidence="5">
    <location>
        <begin position="212"/>
        <end position="234"/>
    </location>
</feature>
<evidence type="ECO:0000313" key="7">
    <source>
        <dbReference type="Proteomes" id="UP000728032"/>
    </source>
</evidence>
<dbReference type="EMBL" id="OC915423">
    <property type="protein sequence ID" value="CAD7640382.1"/>
    <property type="molecule type" value="Genomic_DNA"/>
</dbReference>
<keyword evidence="7" id="KW-1185">Reference proteome</keyword>
<name>A0A7R9LEU0_9ACAR</name>
<protein>
    <submittedName>
        <fullName evidence="6">Uncharacterized protein</fullName>
    </submittedName>
</protein>
<evidence type="ECO:0000313" key="6">
    <source>
        <dbReference type="EMBL" id="CAD7640382.1"/>
    </source>
</evidence>
<reference evidence="6" key="1">
    <citation type="submission" date="2020-11" db="EMBL/GenBank/DDBJ databases">
        <authorList>
            <person name="Tran Van P."/>
        </authorList>
    </citation>
    <scope>NUCLEOTIDE SEQUENCE</scope>
</reference>
<dbReference type="PANTHER" id="PTHR11040">
    <property type="entry name" value="ZINC/IRON TRANSPORTER"/>
    <property type="match status" value="1"/>
</dbReference>
<dbReference type="PANTHER" id="PTHR11040:SF203">
    <property type="entry name" value="FI18611P1-RELATED"/>
    <property type="match status" value="1"/>
</dbReference>
<keyword evidence="3 5" id="KW-1133">Transmembrane helix</keyword>
<sequence>PVLWYQSWVRRKTRQKPRDQTSEDKDDIKLSSNFYVQIVTQIGGGILFFTVFVHMIPDVRNNFEVYLRSNHSIFSNGSDGHNATSIEDLRLPYLEIAICLGFFAIYLTEVVMHSLLDRRKTGHGSYTSSVKEYDETSAILNGEHTRSSRRNSSHSIGSDIVIVIEHRSTEDIQINKQLISRFLHGLVIICTFSVHSIFDGISIAARQHPSEIWTVFIAIASHKLMIALIIGVELYEKCQNFLFVVFHMTVFSIMSPIGIFVVIGAERSVQSADHEANPVVILLSAIASGTILYIVFFEILQKTRVDKLKPFMQFISMAIGFGLMFGITTTLNED</sequence>
<dbReference type="Proteomes" id="UP000728032">
    <property type="component" value="Unassembled WGS sequence"/>
</dbReference>
<feature type="transmembrane region" description="Helical" evidence="5">
    <location>
        <begin position="241"/>
        <end position="264"/>
    </location>
</feature>
<organism evidence="6">
    <name type="scientific">Oppiella nova</name>
    <dbReference type="NCBI Taxonomy" id="334625"/>
    <lineage>
        <taxon>Eukaryota</taxon>
        <taxon>Metazoa</taxon>
        <taxon>Ecdysozoa</taxon>
        <taxon>Arthropoda</taxon>
        <taxon>Chelicerata</taxon>
        <taxon>Arachnida</taxon>
        <taxon>Acari</taxon>
        <taxon>Acariformes</taxon>
        <taxon>Sarcoptiformes</taxon>
        <taxon>Oribatida</taxon>
        <taxon>Brachypylina</taxon>
        <taxon>Oppioidea</taxon>
        <taxon>Oppiidae</taxon>
        <taxon>Oppiella</taxon>
    </lineage>
</organism>
<evidence type="ECO:0000256" key="2">
    <source>
        <dbReference type="ARBA" id="ARBA00022692"/>
    </source>
</evidence>
<feature type="transmembrane region" description="Helical" evidence="5">
    <location>
        <begin position="34"/>
        <end position="56"/>
    </location>
</feature>
<feature type="transmembrane region" description="Helical" evidence="5">
    <location>
        <begin position="182"/>
        <end position="206"/>
    </location>
</feature>
<keyword evidence="4 5" id="KW-0472">Membrane</keyword>
<evidence type="ECO:0000256" key="5">
    <source>
        <dbReference type="SAM" id="Phobius"/>
    </source>
</evidence>
<gene>
    <name evidence="6" type="ORF">ONB1V03_LOCUS2521</name>
</gene>
<proteinExistence type="predicted"/>
<dbReference type="Pfam" id="PF02535">
    <property type="entry name" value="Zip"/>
    <property type="match status" value="1"/>
</dbReference>
<evidence type="ECO:0000256" key="1">
    <source>
        <dbReference type="ARBA" id="ARBA00004141"/>
    </source>
</evidence>
<evidence type="ECO:0000256" key="3">
    <source>
        <dbReference type="ARBA" id="ARBA00022989"/>
    </source>
</evidence>
<dbReference type="AlphaFoldDB" id="A0A7R9LEU0"/>
<evidence type="ECO:0000256" key="4">
    <source>
        <dbReference type="ARBA" id="ARBA00023136"/>
    </source>
</evidence>
<feature type="non-terminal residue" evidence="6">
    <location>
        <position position="1"/>
    </location>
</feature>
<comment type="subcellular location">
    <subcellularLocation>
        <location evidence="1">Membrane</location>
        <topology evidence="1">Multi-pass membrane protein</topology>
    </subcellularLocation>
</comment>
<dbReference type="GO" id="GO:0005886">
    <property type="term" value="C:plasma membrane"/>
    <property type="evidence" value="ECO:0007669"/>
    <property type="project" value="TreeGrafter"/>
</dbReference>